<organism evidence="2 3">
    <name type="scientific">Syphacia muris</name>
    <dbReference type="NCBI Taxonomy" id="451379"/>
    <lineage>
        <taxon>Eukaryota</taxon>
        <taxon>Metazoa</taxon>
        <taxon>Ecdysozoa</taxon>
        <taxon>Nematoda</taxon>
        <taxon>Chromadorea</taxon>
        <taxon>Rhabditida</taxon>
        <taxon>Spirurina</taxon>
        <taxon>Oxyuridomorpha</taxon>
        <taxon>Oxyuroidea</taxon>
        <taxon>Oxyuridae</taxon>
        <taxon>Syphacia</taxon>
    </lineage>
</organism>
<sequence length="87" mass="9633">MRLLLTLLLVSSFCVLISAIPLLDGLKEDSGYVDKRSLASGRWGLRPGKRSLGPLTPSDMFGGNGDGQFLLLPDAYDRPQHLYWWLG</sequence>
<dbReference type="WBParaSite" id="SMUV_0000352401-mRNA-1">
    <property type="protein sequence ID" value="SMUV_0000352401-mRNA-1"/>
    <property type="gene ID" value="SMUV_0000352401"/>
</dbReference>
<reference evidence="3" key="1">
    <citation type="submission" date="2016-04" db="UniProtKB">
        <authorList>
            <consortium name="WormBaseParasite"/>
        </authorList>
    </citation>
    <scope>IDENTIFICATION</scope>
</reference>
<evidence type="ECO:0000256" key="1">
    <source>
        <dbReference type="SAM" id="SignalP"/>
    </source>
</evidence>
<keyword evidence="1" id="KW-0732">Signal</keyword>
<evidence type="ECO:0000313" key="2">
    <source>
        <dbReference type="Proteomes" id="UP000046393"/>
    </source>
</evidence>
<protein>
    <submittedName>
        <fullName evidence="3">Secreted protein</fullName>
    </submittedName>
</protein>
<proteinExistence type="predicted"/>
<feature type="signal peptide" evidence="1">
    <location>
        <begin position="1"/>
        <end position="19"/>
    </location>
</feature>
<name>A0A158R4I9_9BILA</name>
<dbReference type="AlphaFoldDB" id="A0A158R4I9"/>
<feature type="chain" id="PRO_5007631531" evidence="1">
    <location>
        <begin position="20"/>
        <end position="87"/>
    </location>
</feature>
<dbReference type="Proteomes" id="UP000046393">
    <property type="component" value="Unplaced"/>
</dbReference>
<keyword evidence="2" id="KW-1185">Reference proteome</keyword>
<accession>A0A158R4I9</accession>
<evidence type="ECO:0000313" key="3">
    <source>
        <dbReference type="WBParaSite" id="SMUV_0000352401-mRNA-1"/>
    </source>
</evidence>